<dbReference type="RefSeq" id="WP_211141959.1">
    <property type="nucleotide sequence ID" value="NZ_JAEEGB010000006.1"/>
</dbReference>
<keyword evidence="3" id="KW-1185">Reference proteome</keyword>
<feature type="transmembrane region" description="Helical" evidence="1">
    <location>
        <begin position="63"/>
        <end position="82"/>
    </location>
</feature>
<dbReference type="Pfam" id="PF04657">
    <property type="entry name" value="DMT_YdcZ"/>
    <property type="match status" value="1"/>
</dbReference>
<evidence type="ECO:0000313" key="2">
    <source>
        <dbReference type="EMBL" id="MBI6872462.1"/>
    </source>
</evidence>
<protein>
    <submittedName>
        <fullName evidence="2">DMT family transporter</fullName>
    </submittedName>
</protein>
<name>A0A934HXM9_9CLOT</name>
<keyword evidence="1" id="KW-0472">Membrane</keyword>
<dbReference type="PANTHER" id="PTHR34821:SF2">
    <property type="entry name" value="INNER MEMBRANE PROTEIN YDCZ"/>
    <property type="match status" value="1"/>
</dbReference>
<feature type="transmembrane region" description="Helical" evidence="1">
    <location>
        <begin position="88"/>
        <end position="109"/>
    </location>
</feature>
<comment type="caution">
    <text evidence="2">The sequence shown here is derived from an EMBL/GenBank/DDBJ whole genome shotgun (WGS) entry which is preliminary data.</text>
</comment>
<gene>
    <name evidence="2" type="ORF">I6U51_07030</name>
</gene>
<dbReference type="GO" id="GO:0005886">
    <property type="term" value="C:plasma membrane"/>
    <property type="evidence" value="ECO:0007669"/>
    <property type="project" value="TreeGrafter"/>
</dbReference>
<proteinExistence type="predicted"/>
<reference evidence="2" key="1">
    <citation type="submission" date="2020-12" db="EMBL/GenBank/DDBJ databases">
        <title>Clostridium thailandense sp. nov., a novel acetogenic bacterium isolated from peat land soil in Thailand.</title>
        <authorList>
            <person name="Chaikitkaew S."/>
            <person name="Birkeland N.K."/>
        </authorList>
    </citation>
    <scope>NUCLEOTIDE SEQUENCE</scope>
    <source>
        <strain evidence="2">DSM 17425</strain>
    </source>
</reference>
<evidence type="ECO:0000313" key="3">
    <source>
        <dbReference type="Proteomes" id="UP000622687"/>
    </source>
</evidence>
<keyword evidence="1" id="KW-0812">Transmembrane</keyword>
<organism evidence="2 3">
    <name type="scientific">Clostridium aciditolerans</name>
    <dbReference type="NCBI Taxonomy" id="339861"/>
    <lineage>
        <taxon>Bacteria</taxon>
        <taxon>Bacillati</taxon>
        <taxon>Bacillota</taxon>
        <taxon>Clostridia</taxon>
        <taxon>Eubacteriales</taxon>
        <taxon>Clostridiaceae</taxon>
        <taxon>Clostridium</taxon>
    </lineage>
</organism>
<feature type="transmembrane region" description="Helical" evidence="1">
    <location>
        <begin position="32"/>
        <end position="51"/>
    </location>
</feature>
<keyword evidence="1" id="KW-1133">Transmembrane helix</keyword>
<dbReference type="AlphaFoldDB" id="A0A934HXM9"/>
<evidence type="ECO:0000256" key="1">
    <source>
        <dbReference type="SAM" id="Phobius"/>
    </source>
</evidence>
<dbReference type="EMBL" id="JAEEGB010000006">
    <property type="protein sequence ID" value="MBI6872462.1"/>
    <property type="molecule type" value="Genomic_DNA"/>
</dbReference>
<dbReference type="Proteomes" id="UP000622687">
    <property type="component" value="Unassembled WGS sequence"/>
</dbReference>
<dbReference type="PANTHER" id="PTHR34821">
    <property type="entry name" value="INNER MEMBRANE PROTEIN YDCZ"/>
    <property type="match status" value="1"/>
</dbReference>
<sequence>MNVILAITAGIFLSIMITLNGLLSNYLNVFEISFFVHIIGVILLVLYIKIVKKQSIEFGKESFLLYSAGILGVILVSANSLSFKLVGATLTIALSLLGQIVISALVDHFGFFGVKKVKFKVQRLPVFIIIFIGLYLIIK</sequence>
<accession>A0A934HXM9</accession>
<dbReference type="InterPro" id="IPR006750">
    <property type="entry name" value="YdcZ"/>
</dbReference>
<feature type="transmembrane region" description="Helical" evidence="1">
    <location>
        <begin position="7"/>
        <end position="26"/>
    </location>
</feature>
<feature type="transmembrane region" description="Helical" evidence="1">
    <location>
        <begin position="121"/>
        <end position="138"/>
    </location>
</feature>